<dbReference type="SUPFAM" id="SSF52540">
    <property type="entry name" value="P-loop containing nucleoside triphosphate hydrolases"/>
    <property type="match status" value="1"/>
</dbReference>
<dbReference type="CDD" id="cd03230">
    <property type="entry name" value="ABC_DR_subfamily_A"/>
    <property type="match status" value="1"/>
</dbReference>
<dbReference type="GO" id="GO:0016887">
    <property type="term" value="F:ATP hydrolysis activity"/>
    <property type="evidence" value="ECO:0007669"/>
    <property type="project" value="InterPro"/>
</dbReference>
<dbReference type="SMART" id="SM00382">
    <property type="entry name" value="AAA"/>
    <property type="match status" value="1"/>
</dbReference>
<protein>
    <submittedName>
        <fullName evidence="5">ABC-2 type transport system ATP-binding protein</fullName>
    </submittedName>
</protein>
<evidence type="ECO:0000256" key="3">
    <source>
        <dbReference type="ARBA" id="ARBA00022840"/>
    </source>
</evidence>
<dbReference type="EMBL" id="LT840184">
    <property type="protein sequence ID" value="SMF92089.1"/>
    <property type="molecule type" value="Genomic_DNA"/>
</dbReference>
<keyword evidence="1" id="KW-0813">Transport</keyword>
<dbReference type="Gene3D" id="3.40.50.300">
    <property type="entry name" value="P-loop containing nucleotide triphosphate hydrolases"/>
    <property type="match status" value="1"/>
</dbReference>
<dbReference type="InterPro" id="IPR027417">
    <property type="entry name" value="P-loop_NTPase"/>
</dbReference>
<gene>
    <name evidence="5" type="ORF">SAMN05661091_5676</name>
</gene>
<dbReference type="InterPro" id="IPR003593">
    <property type="entry name" value="AAA+_ATPase"/>
</dbReference>
<name>A0A1X7HSV1_9BACL</name>
<evidence type="ECO:0000313" key="6">
    <source>
        <dbReference type="Proteomes" id="UP000192940"/>
    </source>
</evidence>
<dbReference type="STRING" id="1313296.SAMN05661091_5676"/>
<dbReference type="PANTHER" id="PTHR42711">
    <property type="entry name" value="ABC TRANSPORTER ATP-BINDING PROTEIN"/>
    <property type="match status" value="1"/>
</dbReference>
<dbReference type="RefSeq" id="WP_208920867.1">
    <property type="nucleotide sequence ID" value="NZ_LT840184.1"/>
</dbReference>
<dbReference type="PANTHER" id="PTHR42711:SF17">
    <property type="entry name" value="ABC TRANSPORTER ATP-BINDING PROTEIN"/>
    <property type="match status" value="1"/>
</dbReference>
<accession>A0A1X7HSV1</accession>
<proteinExistence type="predicted"/>
<dbReference type="InterPro" id="IPR050763">
    <property type="entry name" value="ABC_transporter_ATP-binding"/>
</dbReference>
<dbReference type="AlphaFoldDB" id="A0A1X7HSV1"/>
<keyword evidence="3 5" id="KW-0067">ATP-binding</keyword>
<evidence type="ECO:0000256" key="1">
    <source>
        <dbReference type="ARBA" id="ARBA00022448"/>
    </source>
</evidence>
<dbReference type="GO" id="GO:0005524">
    <property type="term" value="F:ATP binding"/>
    <property type="evidence" value="ECO:0007669"/>
    <property type="project" value="UniProtKB-KW"/>
</dbReference>
<reference evidence="5 6" key="1">
    <citation type="submission" date="2017-04" db="EMBL/GenBank/DDBJ databases">
        <authorList>
            <person name="Afonso C.L."/>
            <person name="Miller P.J."/>
            <person name="Scott M.A."/>
            <person name="Spackman E."/>
            <person name="Goraichik I."/>
            <person name="Dimitrov K.M."/>
            <person name="Suarez D.L."/>
            <person name="Swayne D.E."/>
        </authorList>
    </citation>
    <scope>NUCLEOTIDE SEQUENCE [LARGE SCALE GENOMIC DNA]</scope>
    <source>
        <strain evidence="5 6">N3/975</strain>
    </source>
</reference>
<sequence length="305" mass="33536">MTKAIECINLMKQFGDFRAVDHMNLSFEQGRISALLGPNGAGKTTAISMMLGMLKPTSGEVQVLGMPAGSKELRQRVGALMQDVKAADGLTVKEVLQLFRSYYRNPMSLERLFDISGLHADAKRRASSLSGGQRRRLAFAQSLAGNPELILLDEPTVGMDVEARGRFWDTIRALASDGRTVLLTTHYLEEADAVADHIAVIASGRVVAEGTPEMLKAQAALRTISFRVANAHEEHEWLQLPGVEKAECSGQRVRLHAHQTDELLFTLMQSNWGITDIDVQSASLEEAFRSLTDTNPSTLNNKRAY</sequence>
<evidence type="ECO:0000313" key="5">
    <source>
        <dbReference type="EMBL" id="SMF92089.1"/>
    </source>
</evidence>
<dbReference type="PROSITE" id="PS50893">
    <property type="entry name" value="ABC_TRANSPORTER_2"/>
    <property type="match status" value="1"/>
</dbReference>
<keyword evidence="2" id="KW-0547">Nucleotide-binding</keyword>
<organism evidence="5 6">
    <name type="scientific">Paenibacillus uliginis N3/975</name>
    <dbReference type="NCBI Taxonomy" id="1313296"/>
    <lineage>
        <taxon>Bacteria</taxon>
        <taxon>Bacillati</taxon>
        <taxon>Bacillota</taxon>
        <taxon>Bacilli</taxon>
        <taxon>Bacillales</taxon>
        <taxon>Paenibacillaceae</taxon>
        <taxon>Paenibacillus</taxon>
    </lineage>
</organism>
<keyword evidence="6" id="KW-1185">Reference proteome</keyword>
<dbReference type="Proteomes" id="UP000192940">
    <property type="component" value="Chromosome I"/>
</dbReference>
<dbReference type="Pfam" id="PF00005">
    <property type="entry name" value="ABC_tran"/>
    <property type="match status" value="1"/>
</dbReference>
<dbReference type="PROSITE" id="PS00211">
    <property type="entry name" value="ABC_TRANSPORTER_1"/>
    <property type="match status" value="1"/>
</dbReference>
<evidence type="ECO:0000259" key="4">
    <source>
        <dbReference type="PROSITE" id="PS50893"/>
    </source>
</evidence>
<evidence type="ECO:0000256" key="2">
    <source>
        <dbReference type="ARBA" id="ARBA00022741"/>
    </source>
</evidence>
<dbReference type="InterPro" id="IPR003439">
    <property type="entry name" value="ABC_transporter-like_ATP-bd"/>
</dbReference>
<dbReference type="InterPro" id="IPR017871">
    <property type="entry name" value="ABC_transporter-like_CS"/>
</dbReference>
<feature type="domain" description="ABC transporter" evidence="4">
    <location>
        <begin position="5"/>
        <end position="228"/>
    </location>
</feature>